<gene>
    <name evidence="1" type="ORF">GCM10007888_17820</name>
</gene>
<keyword evidence="2" id="KW-1185">Reference proteome</keyword>
<comment type="caution">
    <text evidence="1">The sequence shown here is derived from an EMBL/GenBank/DDBJ whole genome shotgun (WGS) entry which is preliminary data.</text>
</comment>
<proteinExistence type="predicted"/>
<dbReference type="EMBL" id="BSPK01000021">
    <property type="protein sequence ID" value="GLS63401.1"/>
    <property type="molecule type" value="Genomic_DNA"/>
</dbReference>
<sequence>MLKASVKPTAEVSPATEPSAVASISEVLTALTVTPPPDAVVAPAFVPPSMVLSEMEAVAPLSTLFETSTPPAAVPPSTSLASVALIEPVDSAATVTSPRASTAVLTIFASACPSTALRANRAPRPFESILPTFGFEPVVPPGTTFAASSFFQSEKSEKSRVVSPRFSGVALFSPMYW</sequence>
<reference evidence="2" key="1">
    <citation type="journal article" date="2019" name="Int. J. Syst. Evol. Microbiol.">
        <title>The Global Catalogue of Microorganisms (GCM) 10K type strain sequencing project: providing services to taxonomists for standard genome sequencing and annotation.</title>
        <authorList>
            <consortium name="The Broad Institute Genomics Platform"/>
            <consortium name="The Broad Institute Genome Sequencing Center for Infectious Disease"/>
            <person name="Wu L."/>
            <person name="Ma J."/>
        </authorList>
    </citation>
    <scope>NUCLEOTIDE SEQUENCE [LARGE SCALE GENOMIC DNA]</scope>
    <source>
        <strain evidence="2">NBRC 107715</strain>
    </source>
</reference>
<protein>
    <submittedName>
        <fullName evidence="1">Uncharacterized protein</fullName>
    </submittedName>
</protein>
<evidence type="ECO:0000313" key="1">
    <source>
        <dbReference type="EMBL" id="GLS63401.1"/>
    </source>
</evidence>
<evidence type="ECO:0000313" key="2">
    <source>
        <dbReference type="Proteomes" id="UP001156856"/>
    </source>
</evidence>
<organism evidence="1 2">
    <name type="scientific">Methylobacterium oxalidis</name>
    <dbReference type="NCBI Taxonomy" id="944322"/>
    <lineage>
        <taxon>Bacteria</taxon>
        <taxon>Pseudomonadati</taxon>
        <taxon>Pseudomonadota</taxon>
        <taxon>Alphaproteobacteria</taxon>
        <taxon>Hyphomicrobiales</taxon>
        <taxon>Methylobacteriaceae</taxon>
        <taxon>Methylobacterium</taxon>
    </lineage>
</organism>
<dbReference type="Proteomes" id="UP001156856">
    <property type="component" value="Unassembled WGS sequence"/>
</dbReference>
<name>A0ABQ6DK86_9HYPH</name>
<accession>A0ABQ6DK86</accession>